<evidence type="ECO:0000259" key="2">
    <source>
        <dbReference type="SMART" id="SM00235"/>
    </source>
</evidence>
<feature type="domain" description="Peptidase metallopeptidase" evidence="2">
    <location>
        <begin position="167"/>
        <end position="328"/>
    </location>
</feature>
<dbReference type="EMBL" id="CP075865">
    <property type="protein sequence ID" value="QYS96537.1"/>
    <property type="molecule type" value="Genomic_DNA"/>
</dbReference>
<dbReference type="GO" id="GO:0008270">
    <property type="term" value="F:zinc ion binding"/>
    <property type="evidence" value="ECO:0007669"/>
    <property type="project" value="InterPro"/>
</dbReference>
<reference evidence="3 4" key="1">
    <citation type="journal article" date="2021" name="BMC Genomics">
        <title>Telomere-to-telomere genome assembly of asparaginase-producing Trichoderma simmonsii.</title>
        <authorList>
            <person name="Chung D."/>
            <person name="Kwon Y.M."/>
            <person name="Yang Y."/>
        </authorList>
    </citation>
    <scope>NUCLEOTIDE SEQUENCE [LARGE SCALE GENOMIC DNA]</scope>
    <source>
        <strain evidence="3 4">GH-Sj1</strain>
    </source>
</reference>
<evidence type="ECO:0000256" key="1">
    <source>
        <dbReference type="SAM" id="MobiDB-lite"/>
    </source>
</evidence>
<dbReference type="AlphaFoldDB" id="A0A8G0L9A6"/>
<dbReference type="GO" id="GO:0006508">
    <property type="term" value="P:proteolysis"/>
    <property type="evidence" value="ECO:0007669"/>
    <property type="project" value="InterPro"/>
</dbReference>
<name>A0A8G0L9A6_9HYPO</name>
<evidence type="ECO:0000313" key="3">
    <source>
        <dbReference type="EMBL" id="QYS96537.1"/>
    </source>
</evidence>
<dbReference type="InterPro" id="IPR024079">
    <property type="entry name" value="MetalloPept_cat_dom_sf"/>
</dbReference>
<feature type="region of interest" description="Disordered" evidence="1">
    <location>
        <begin position="70"/>
        <end position="92"/>
    </location>
</feature>
<keyword evidence="4" id="KW-1185">Reference proteome</keyword>
<dbReference type="Gene3D" id="3.40.390.10">
    <property type="entry name" value="Collagenase (Catalytic Domain)"/>
    <property type="match status" value="1"/>
</dbReference>
<dbReference type="SMART" id="SM00235">
    <property type="entry name" value="ZnMc"/>
    <property type="match status" value="1"/>
</dbReference>
<evidence type="ECO:0000313" key="4">
    <source>
        <dbReference type="Proteomes" id="UP000826661"/>
    </source>
</evidence>
<accession>A0A8G0L9A6</accession>
<proteinExistence type="predicted"/>
<organism evidence="3 4">
    <name type="scientific">Trichoderma simmonsii</name>
    <dbReference type="NCBI Taxonomy" id="1491479"/>
    <lineage>
        <taxon>Eukaryota</taxon>
        <taxon>Fungi</taxon>
        <taxon>Dikarya</taxon>
        <taxon>Ascomycota</taxon>
        <taxon>Pezizomycotina</taxon>
        <taxon>Sordariomycetes</taxon>
        <taxon>Hypocreomycetidae</taxon>
        <taxon>Hypocreales</taxon>
        <taxon>Hypocreaceae</taxon>
        <taxon>Trichoderma</taxon>
    </lineage>
</organism>
<sequence length="370" mass="40619">MTKTMLAYLVPLTEDIPTPPPSATLCSTNISNHSPPINEAYYSSPEEGMSDSTPGLVHSDASTTVSNIKSLGAEDGSIDEGNSKASKETSDDESSLLWLSGSMDNKELCHRAHSLNLDDDGDRDRAVSGGIKPVDIATTTEASKLLHKTCATQARACAEVRVGFGDQTPRWRKGSELSYVICEESFPTEDIAMLAKAAMRTATSMWKGIGVRFRQVDRHDEATFAVVYEDLSEGAYAVSFFPRASGGKLVLYKPSLSNTDYLANILVHEIGHILGLRHAFAHKREPQPCILIGRENTNSVMNYFDHLSKYQVTEQDLQELEMFYAYDEGELSIIDIDPKTRPFSPLCSSHPVPPVNPAAISATHKRAWSF</sequence>
<dbReference type="GO" id="GO:0008237">
    <property type="term" value="F:metallopeptidase activity"/>
    <property type="evidence" value="ECO:0007669"/>
    <property type="project" value="InterPro"/>
</dbReference>
<dbReference type="Proteomes" id="UP000826661">
    <property type="component" value="Chromosome II"/>
</dbReference>
<protein>
    <submittedName>
        <fullName evidence="3">ZnMc domain-containing protein</fullName>
    </submittedName>
</protein>
<dbReference type="InterPro" id="IPR006026">
    <property type="entry name" value="Peptidase_Metallo"/>
</dbReference>
<gene>
    <name evidence="3" type="ORF">H0G86_003777</name>
</gene>
<dbReference type="SUPFAM" id="SSF55486">
    <property type="entry name" value="Metalloproteases ('zincins'), catalytic domain"/>
    <property type="match status" value="1"/>
</dbReference>